<evidence type="ECO:0000313" key="2">
    <source>
        <dbReference type="Proteomes" id="UP000237000"/>
    </source>
</evidence>
<dbReference type="AlphaFoldDB" id="A0A2P5ESG6"/>
<sequence length="124" mass="14144">MASMVVAVSKLTMRKAIVDLKLFLPIPTKQTQQPHLRQPQQRATTSLTLHCPCRSQPPPFPAAHLATITLPTHSGAISKSILRDWVPLWSRKFWWLNDHRISCNSSNLTGLSKNWKRLHKSVFI</sequence>
<organism evidence="1 2">
    <name type="scientific">Trema orientale</name>
    <name type="common">Charcoal tree</name>
    <name type="synonym">Celtis orientalis</name>
    <dbReference type="NCBI Taxonomy" id="63057"/>
    <lineage>
        <taxon>Eukaryota</taxon>
        <taxon>Viridiplantae</taxon>
        <taxon>Streptophyta</taxon>
        <taxon>Embryophyta</taxon>
        <taxon>Tracheophyta</taxon>
        <taxon>Spermatophyta</taxon>
        <taxon>Magnoliopsida</taxon>
        <taxon>eudicotyledons</taxon>
        <taxon>Gunneridae</taxon>
        <taxon>Pentapetalae</taxon>
        <taxon>rosids</taxon>
        <taxon>fabids</taxon>
        <taxon>Rosales</taxon>
        <taxon>Cannabaceae</taxon>
        <taxon>Trema</taxon>
    </lineage>
</organism>
<protein>
    <submittedName>
        <fullName evidence="1">Uncharacterized protein</fullName>
    </submittedName>
</protein>
<name>A0A2P5ESG6_TREOI</name>
<reference evidence="2" key="1">
    <citation type="submission" date="2016-06" db="EMBL/GenBank/DDBJ databases">
        <title>Parallel loss of symbiosis genes in relatives of nitrogen-fixing non-legume Parasponia.</title>
        <authorList>
            <person name="Van Velzen R."/>
            <person name="Holmer R."/>
            <person name="Bu F."/>
            <person name="Rutten L."/>
            <person name="Van Zeijl A."/>
            <person name="Liu W."/>
            <person name="Santuari L."/>
            <person name="Cao Q."/>
            <person name="Sharma T."/>
            <person name="Shen D."/>
            <person name="Roswanjaya Y."/>
            <person name="Wardhani T."/>
            <person name="Kalhor M.S."/>
            <person name="Jansen J."/>
            <person name="Van den Hoogen J."/>
            <person name="Gungor B."/>
            <person name="Hartog M."/>
            <person name="Hontelez J."/>
            <person name="Verver J."/>
            <person name="Yang W.-C."/>
            <person name="Schijlen E."/>
            <person name="Repin R."/>
            <person name="Schilthuizen M."/>
            <person name="Schranz E."/>
            <person name="Heidstra R."/>
            <person name="Miyata K."/>
            <person name="Fedorova E."/>
            <person name="Kohlen W."/>
            <person name="Bisseling T."/>
            <person name="Smit S."/>
            <person name="Geurts R."/>
        </authorList>
    </citation>
    <scope>NUCLEOTIDE SEQUENCE [LARGE SCALE GENOMIC DNA]</scope>
    <source>
        <strain evidence="2">cv. RG33-2</strain>
    </source>
</reference>
<accession>A0A2P5ESG6</accession>
<dbReference type="Proteomes" id="UP000237000">
    <property type="component" value="Unassembled WGS sequence"/>
</dbReference>
<dbReference type="InParanoid" id="A0A2P5ESG6"/>
<keyword evidence="2" id="KW-1185">Reference proteome</keyword>
<evidence type="ECO:0000313" key="1">
    <source>
        <dbReference type="EMBL" id="PON88498.1"/>
    </source>
</evidence>
<gene>
    <name evidence="1" type="ORF">TorRG33x02_157120</name>
</gene>
<dbReference type="EMBL" id="JXTC01000105">
    <property type="protein sequence ID" value="PON88498.1"/>
    <property type="molecule type" value="Genomic_DNA"/>
</dbReference>
<proteinExistence type="predicted"/>
<comment type="caution">
    <text evidence="1">The sequence shown here is derived from an EMBL/GenBank/DDBJ whole genome shotgun (WGS) entry which is preliminary data.</text>
</comment>